<evidence type="ECO:0000256" key="2">
    <source>
        <dbReference type="ARBA" id="ARBA00005417"/>
    </source>
</evidence>
<evidence type="ECO:0000256" key="5">
    <source>
        <dbReference type="ARBA" id="ARBA00022840"/>
    </source>
</evidence>
<reference evidence="8" key="1">
    <citation type="submission" date="2022-05" db="EMBL/GenBank/DDBJ databases">
        <title>A methanotrophic Mycobacterium dominates a cave microbial ecosystem.</title>
        <authorList>
            <person name="Van Spanning R.J.M."/>
            <person name="Guan Q."/>
            <person name="Melkonian C."/>
            <person name="Gallant J."/>
            <person name="Polerecky L."/>
            <person name="Flot J.-F."/>
            <person name="Brandt B.W."/>
            <person name="Braster M."/>
            <person name="Iturbe Espinoza P."/>
            <person name="Aerts J."/>
            <person name="Meima-Franke M."/>
            <person name="Piersma S.R."/>
            <person name="Bunduc C."/>
            <person name="Ummels R."/>
            <person name="Pain A."/>
            <person name="Fleming E.J."/>
            <person name="van der Wel N."/>
            <person name="Gherman V.D."/>
            <person name="Sarbu S.M."/>
            <person name="Bodelier P.L.E."/>
            <person name="Bitter W."/>
        </authorList>
    </citation>
    <scope>NUCLEOTIDE SEQUENCE</scope>
    <source>
        <strain evidence="8">Sulfur Cave</strain>
    </source>
</reference>
<feature type="domain" description="ABC transporter" evidence="7">
    <location>
        <begin position="24"/>
        <end position="162"/>
    </location>
</feature>
<protein>
    <recommendedName>
        <fullName evidence="7">ABC transporter domain-containing protein</fullName>
    </recommendedName>
</protein>
<evidence type="ECO:0000313" key="9">
    <source>
        <dbReference type="Proteomes" id="UP001056610"/>
    </source>
</evidence>
<dbReference type="EMBL" id="CP097320">
    <property type="protein sequence ID" value="UQX11898.1"/>
    <property type="molecule type" value="Genomic_DNA"/>
</dbReference>
<organism evidence="8 9">
    <name type="scientific">Candidatus Mycobacterium methanotrophicum</name>
    <dbReference type="NCBI Taxonomy" id="2943498"/>
    <lineage>
        <taxon>Bacteria</taxon>
        <taxon>Bacillati</taxon>
        <taxon>Actinomycetota</taxon>
        <taxon>Actinomycetes</taxon>
        <taxon>Mycobacteriales</taxon>
        <taxon>Mycobacteriaceae</taxon>
        <taxon>Mycobacterium</taxon>
    </lineage>
</organism>
<evidence type="ECO:0000259" key="7">
    <source>
        <dbReference type="Pfam" id="PF00005"/>
    </source>
</evidence>
<keyword evidence="5" id="KW-0067">ATP-binding</keyword>
<dbReference type="InterPro" id="IPR003439">
    <property type="entry name" value="ABC_transporter-like_ATP-bd"/>
</dbReference>
<gene>
    <name evidence="8" type="ORF">M5I08_05745</name>
</gene>
<dbReference type="Pfam" id="PF00005">
    <property type="entry name" value="ABC_tran"/>
    <property type="match status" value="1"/>
</dbReference>
<evidence type="ECO:0000256" key="4">
    <source>
        <dbReference type="ARBA" id="ARBA00022741"/>
    </source>
</evidence>
<evidence type="ECO:0000256" key="6">
    <source>
        <dbReference type="ARBA" id="ARBA00023251"/>
    </source>
</evidence>
<dbReference type="RefSeq" id="WP_219065588.1">
    <property type="nucleotide sequence ID" value="NZ_CAJUXY010000002.1"/>
</dbReference>
<dbReference type="Proteomes" id="UP001056610">
    <property type="component" value="Chromosome"/>
</dbReference>
<evidence type="ECO:0000256" key="3">
    <source>
        <dbReference type="ARBA" id="ARBA00022448"/>
    </source>
</evidence>
<proteinExistence type="inferred from homology"/>
<keyword evidence="6" id="KW-0046">Antibiotic resistance</keyword>
<sequence length="228" mass="23256">MEFEGVQIAARGISVRGPRGCAFANVSLDVAAAQLAVVAGQAGSGRTALLLALAGRMRLVTGTVAVGRYRLPGDSRRVQQLVAVAAAPPAVDLDEFLRVDEHVAERAVFGRARAPAVSEALDVLGFVAAGHSRVGELRASDRVLLAAALAAAERPAAIVIDDVDSGCGPAESRRVWSGLSALAELGCTVVASSTDIPEALDQIDIAVTPLPHPFGSDPIPGADGGANR</sequence>
<dbReference type="InterPro" id="IPR050763">
    <property type="entry name" value="ABC_transporter_ATP-binding"/>
</dbReference>
<keyword evidence="3" id="KW-0813">Transport</keyword>
<dbReference type="PANTHER" id="PTHR42711:SF5">
    <property type="entry name" value="ABC TRANSPORTER ATP-BINDING PROTEIN NATA"/>
    <property type="match status" value="1"/>
</dbReference>
<comment type="subcellular location">
    <subcellularLocation>
        <location evidence="1">Cell membrane</location>
        <topology evidence="1">Peripheral membrane protein</topology>
    </subcellularLocation>
</comment>
<dbReference type="PANTHER" id="PTHR42711">
    <property type="entry name" value="ABC TRANSPORTER ATP-BINDING PROTEIN"/>
    <property type="match status" value="1"/>
</dbReference>
<evidence type="ECO:0000313" key="8">
    <source>
        <dbReference type="EMBL" id="UQX11898.1"/>
    </source>
</evidence>
<comment type="similarity">
    <text evidence="2">Belongs to the ABC transporter superfamily.</text>
</comment>
<keyword evidence="9" id="KW-1185">Reference proteome</keyword>
<keyword evidence="4" id="KW-0547">Nucleotide-binding</keyword>
<name>A0ABY4QQ52_9MYCO</name>
<accession>A0ABY4QQ52</accession>
<evidence type="ECO:0000256" key="1">
    <source>
        <dbReference type="ARBA" id="ARBA00004202"/>
    </source>
</evidence>